<dbReference type="EMBL" id="JAGHQL010000184">
    <property type="protein sequence ID" value="KAH0536724.1"/>
    <property type="molecule type" value="Genomic_DNA"/>
</dbReference>
<sequence length="285" mass="30865">MYGSVLPLADKGEARNTRGKATAERGGPMMNPLSFLLPPILLVLSVPFAAFAIFTTIIALSALTFRALVVYIELAVVVIHNYVFLRPPSKSSRRPRVPSSRDGVHRRKKRRSSGSSAVSDQGPLMQADRDNGGFALTSSVGIERDFEGVGGWSLSGPNEDALWTSMNSRLELPAEERQRRHRRSLTASGIPSGNAESRSRREWRYSSEGIGISPIMSRARTPPAAAFGLSGSPEGYFSFRPMTRMNLPGEAVNKSLSLHHVPPSPSTASSGSSSRTSHLTMKNTS</sequence>
<proteinExistence type="predicted"/>
<keyword evidence="2" id="KW-0472">Membrane</keyword>
<feature type="region of interest" description="Disordered" evidence="1">
    <location>
        <begin position="1"/>
        <end position="25"/>
    </location>
</feature>
<evidence type="ECO:0000256" key="1">
    <source>
        <dbReference type="SAM" id="MobiDB-lite"/>
    </source>
</evidence>
<feature type="region of interest" description="Disordered" evidence="1">
    <location>
        <begin position="250"/>
        <end position="285"/>
    </location>
</feature>
<keyword evidence="2" id="KW-0812">Transmembrane</keyword>
<protein>
    <submittedName>
        <fullName evidence="3">Uncharacterized protein</fullName>
    </submittedName>
</protein>
<feature type="region of interest" description="Disordered" evidence="1">
    <location>
        <begin position="173"/>
        <end position="203"/>
    </location>
</feature>
<comment type="caution">
    <text evidence="3">The sequence shown here is derived from an EMBL/GenBank/DDBJ whole genome shotgun (WGS) entry which is preliminary data.</text>
</comment>
<evidence type="ECO:0000313" key="4">
    <source>
        <dbReference type="Proteomes" id="UP000698800"/>
    </source>
</evidence>
<name>A0A9P8I7E2_9PEZI</name>
<gene>
    <name evidence="3" type="ORF">FGG08_006432</name>
</gene>
<accession>A0A9P8I7E2</accession>
<feature type="region of interest" description="Disordered" evidence="1">
    <location>
        <begin position="88"/>
        <end position="130"/>
    </location>
</feature>
<dbReference type="OrthoDB" id="4492972at2759"/>
<feature type="compositionally biased region" description="Low complexity" evidence="1">
    <location>
        <begin position="255"/>
        <end position="277"/>
    </location>
</feature>
<keyword evidence="2" id="KW-1133">Transmembrane helix</keyword>
<dbReference type="AlphaFoldDB" id="A0A9P8I7E2"/>
<evidence type="ECO:0000313" key="3">
    <source>
        <dbReference type="EMBL" id="KAH0536724.1"/>
    </source>
</evidence>
<dbReference type="Proteomes" id="UP000698800">
    <property type="component" value="Unassembled WGS sequence"/>
</dbReference>
<evidence type="ECO:0000256" key="2">
    <source>
        <dbReference type="SAM" id="Phobius"/>
    </source>
</evidence>
<feature type="transmembrane region" description="Helical" evidence="2">
    <location>
        <begin position="35"/>
        <end position="59"/>
    </location>
</feature>
<organism evidence="3 4">
    <name type="scientific">Glutinoglossum americanum</name>
    <dbReference type="NCBI Taxonomy" id="1670608"/>
    <lineage>
        <taxon>Eukaryota</taxon>
        <taxon>Fungi</taxon>
        <taxon>Dikarya</taxon>
        <taxon>Ascomycota</taxon>
        <taxon>Pezizomycotina</taxon>
        <taxon>Geoglossomycetes</taxon>
        <taxon>Geoglossales</taxon>
        <taxon>Geoglossaceae</taxon>
        <taxon>Glutinoglossum</taxon>
    </lineage>
</organism>
<feature type="compositionally biased region" description="Polar residues" evidence="1">
    <location>
        <begin position="185"/>
        <end position="195"/>
    </location>
</feature>
<feature type="transmembrane region" description="Helical" evidence="2">
    <location>
        <begin position="65"/>
        <end position="85"/>
    </location>
</feature>
<reference evidence="3" key="1">
    <citation type="submission" date="2021-03" db="EMBL/GenBank/DDBJ databases">
        <title>Comparative genomics and phylogenomic investigation of the class Geoglossomycetes provide insights into ecological specialization and systematics.</title>
        <authorList>
            <person name="Melie T."/>
            <person name="Pirro S."/>
            <person name="Miller A.N."/>
            <person name="Quandt A."/>
        </authorList>
    </citation>
    <scope>NUCLEOTIDE SEQUENCE</scope>
    <source>
        <strain evidence="3">GBOQ0MN5Z8</strain>
    </source>
</reference>
<keyword evidence="4" id="KW-1185">Reference proteome</keyword>